<dbReference type="AlphaFoldDB" id="A0A0G2HMU5"/>
<evidence type="ECO:0000313" key="2">
    <source>
        <dbReference type="Proteomes" id="UP000035067"/>
    </source>
</evidence>
<proteinExistence type="predicted"/>
<dbReference type="Proteomes" id="UP000035067">
    <property type="component" value="Unassembled WGS sequence"/>
</dbReference>
<gene>
    <name evidence="1" type="ORF">TE42_03560</name>
</gene>
<dbReference type="EMBL" id="JXQG01000014">
    <property type="protein sequence ID" value="KKZ12686.1"/>
    <property type="molecule type" value="Genomic_DNA"/>
</dbReference>
<dbReference type="PATRIC" id="fig|1604020.3.peg.2487"/>
<organism evidence="1 2">
    <name type="scientific">Candidatus Synechococcus spongiarum SP3</name>
    <dbReference type="NCBI Taxonomy" id="1604020"/>
    <lineage>
        <taxon>Bacteria</taxon>
        <taxon>Bacillati</taxon>
        <taxon>Cyanobacteriota</taxon>
        <taxon>Cyanophyceae</taxon>
        <taxon>Synechococcales</taxon>
        <taxon>Synechococcaceae</taxon>
        <taxon>Synechococcus</taxon>
    </lineage>
</organism>
<evidence type="ECO:0000313" key="1">
    <source>
        <dbReference type="EMBL" id="KKZ12686.1"/>
    </source>
</evidence>
<sequence>MSTQLITITESGMCFGPFERSRCFHIEKSKVYGTIRNYGVKMVEFLLLRTNDNTISNKILEIWIVEAKSTPPRDDNEIGAIRDKLINALSLGLASALERHPQFKSELPSAFTEISLSQVQVKFALVMRDHPESDLEQLEETLEKELRPTIRTWDFGPNSVAVLNEALARENGLIDATP</sequence>
<protein>
    <submittedName>
        <fullName evidence="1">Uncharacterized protein</fullName>
    </submittedName>
</protein>
<name>A0A0G2HMU5_9SYNE</name>
<reference evidence="1 2" key="1">
    <citation type="submission" date="2015-01" db="EMBL/GenBank/DDBJ databases">
        <title>Lifestyle Evolution in Cyanobacterial Symbionts of Sponges.</title>
        <authorList>
            <person name="Burgsdorf I."/>
            <person name="Slaby B.M."/>
            <person name="Handley K.M."/>
            <person name="Haber M."/>
            <person name="Blom J."/>
            <person name="Marshall C.W."/>
            <person name="Gilbert J.A."/>
            <person name="Hentschel U."/>
            <person name="Steindler L."/>
        </authorList>
    </citation>
    <scope>NUCLEOTIDE SEQUENCE [LARGE SCALE GENOMIC DNA]</scope>
    <source>
        <strain evidence="1">SP3</strain>
    </source>
</reference>
<comment type="caution">
    <text evidence="1">The sequence shown here is derived from an EMBL/GenBank/DDBJ whole genome shotgun (WGS) entry which is preliminary data.</text>
</comment>
<accession>A0A0G2HMU5</accession>